<evidence type="ECO:0000313" key="10">
    <source>
        <dbReference type="EMBL" id="RNB84621.1"/>
    </source>
</evidence>
<keyword evidence="4" id="KW-0732">Signal</keyword>
<dbReference type="Pfam" id="PF05504">
    <property type="entry name" value="Spore_GerAC"/>
    <property type="match status" value="1"/>
</dbReference>
<evidence type="ECO:0000256" key="1">
    <source>
        <dbReference type="ARBA" id="ARBA00004635"/>
    </source>
</evidence>
<comment type="caution">
    <text evidence="10">The sequence shown here is derived from an EMBL/GenBank/DDBJ whole genome shotgun (WGS) entry which is preliminary data.</text>
</comment>
<dbReference type="Gene3D" id="3.30.300.210">
    <property type="entry name" value="Nutrient germinant receptor protein C, domain 3"/>
    <property type="match status" value="1"/>
</dbReference>
<dbReference type="PANTHER" id="PTHR35789:SF1">
    <property type="entry name" value="SPORE GERMINATION PROTEIN B3"/>
    <property type="match status" value="1"/>
</dbReference>
<proteinExistence type="inferred from homology"/>
<dbReference type="Pfam" id="PF25198">
    <property type="entry name" value="Spore_GerAC_N"/>
    <property type="match status" value="1"/>
</dbReference>
<evidence type="ECO:0000256" key="6">
    <source>
        <dbReference type="ARBA" id="ARBA00023139"/>
    </source>
</evidence>
<dbReference type="OrthoDB" id="2370124at2"/>
<dbReference type="PANTHER" id="PTHR35789">
    <property type="entry name" value="SPORE GERMINATION PROTEIN B3"/>
    <property type="match status" value="1"/>
</dbReference>
<feature type="domain" description="Spore germination protein N-terminal" evidence="9">
    <location>
        <begin position="37"/>
        <end position="199"/>
    </location>
</feature>
<dbReference type="Proteomes" id="UP000271031">
    <property type="component" value="Unassembled WGS sequence"/>
</dbReference>
<dbReference type="GO" id="GO:0009847">
    <property type="term" value="P:spore germination"/>
    <property type="evidence" value="ECO:0007669"/>
    <property type="project" value="InterPro"/>
</dbReference>
<dbReference type="AlphaFoldDB" id="A0A3M8DAK6"/>
<sequence>MHVQDKGEGCLRKKIVLTVLVVLLALLTTGCWDLTLLKEVRLVLGTGLDEAPEGKTLVTYVIPDISLNKKNTIQVISTTGKNVRDARIHLAKLLTAVPDGSKSRYLLLGERVARKKIYTYLDVLYRDPKSALNAKIAVVKGRSSDFLLEEHKKKQGAIVNMDKQIVSAEAASIVPKVHVQAICTTMFDPGQDVIMPYLEMGKNGASVKGVALFNSQTMTGTLDTMHSIICNLLADHMGKRTIITLQTTNGKNLNDEMTLHILKRLRKLDVQVKKNHVYANVSLLLHVGIEEFPIDHLTETKRVAELAALLSKELTTHANDVIAKLQKANCDALGIGRQIIAYHHDYWKKVSWSKTYPTITIEPTVKVEISRPGIIF</sequence>
<evidence type="ECO:0000259" key="8">
    <source>
        <dbReference type="Pfam" id="PF05504"/>
    </source>
</evidence>
<accession>A0A3M8DAK6</accession>
<evidence type="ECO:0000256" key="4">
    <source>
        <dbReference type="ARBA" id="ARBA00022729"/>
    </source>
</evidence>
<comment type="subcellular location">
    <subcellularLocation>
        <location evidence="1">Membrane</location>
        <topology evidence="1">Lipid-anchor</topology>
    </subcellularLocation>
</comment>
<dbReference type="InterPro" id="IPR038501">
    <property type="entry name" value="Spore_GerAC_C_sf"/>
</dbReference>
<evidence type="ECO:0000313" key="11">
    <source>
        <dbReference type="Proteomes" id="UP000271031"/>
    </source>
</evidence>
<comment type="similarity">
    <text evidence="2">Belongs to the GerABKC lipoprotein family.</text>
</comment>
<keyword evidence="3" id="KW-0309">Germination</keyword>
<gene>
    <name evidence="10" type="ORF">EDM56_21185</name>
</gene>
<keyword evidence="6" id="KW-0564">Palmitate</keyword>
<name>A0A3M8DAK6_9BACL</name>
<evidence type="ECO:0000256" key="7">
    <source>
        <dbReference type="ARBA" id="ARBA00023288"/>
    </source>
</evidence>
<reference evidence="10 11" key="1">
    <citation type="submission" date="2018-10" db="EMBL/GenBank/DDBJ databases">
        <title>Phylogenomics of Brevibacillus.</title>
        <authorList>
            <person name="Dunlap C."/>
        </authorList>
    </citation>
    <scope>NUCLEOTIDE SEQUENCE [LARGE SCALE GENOMIC DNA]</scope>
    <source>
        <strain evidence="10 11">JCM 15716</strain>
    </source>
</reference>
<dbReference type="InterPro" id="IPR046953">
    <property type="entry name" value="Spore_GerAC-like_C"/>
</dbReference>
<evidence type="ECO:0000256" key="2">
    <source>
        <dbReference type="ARBA" id="ARBA00007886"/>
    </source>
</evidence>
<organism evidence="10 11">
    <name type="scientific">Brevibacillus fluminis</name>
    <dbReference type="NCBI Taxonomy" id="511487"/>
    <lineage>
        <taxon>Bacteria</taxon>
        <taxon>Bacillati</taxon>
        <taxon>Bacillota</taxon>
        <taxon>Bacilli</taxon>
        <taxon>Bacillales</taxon>
        <taxon>Paenibacillaceae</taxon>
        <taxon>Brevibacillus</taxon>
    </lineage>
</organism>
<dbReference type="InterPro" id="IPR008844">
    <property type="entry name" value="Spore_GerAC-like"/>
</dbReference>
<dbReference type="EMBL" id="RHHQ01000017">
    <property type="protein sequence ID" value="RNB84621.1"/>
    <property type="molecule type" value="Genomic_DNA"/>
</dbReference>
<dbReference type="GO" id="GO:0016020">
    <property type="term" value="C:membrane"/>
    <property type="evidence" value="ECO:0007669"/>
    <property type="project" value="UniProtKB-SubCell"/>
</dbReference>
<keyword evidence="11" id="KW-1185">Reference proteome</keyword>
<dbReference type="PROSITE" id="PS51257">
    <property type="entry name" value="PROKAR_LIPOPROTEIN"/>
    <property type="match status" value="1"/>
</dbReference>
<feature type="domain" description="Spore germination GerAC-like C-terminal" evidence="8">
    <location>
        <begin position="208"/>
        <end position="373"/>
    </location>
</feature>
<evidence type="ECO:0000256" key="3">
    <source>
        <dbReference type="ARBA" id="ARBA00022544"/>
    </source>
</evidence>
<evidence type="ECO:0000256" key="5">
    <source>
        <dbReference type="ARBA" id="ARBA00023136"/>
    </source>
</evidence>
<keyword evidence="5" id="KW-0472">Membrane</keyword>
<protein>
    <submittedName>
        <fullName evidence="10">Ger(X)C family spore germination protein</fullName>
    </submittedName>
</protein>
<dbReference type="NCBIfam" id="TIGR02887">
    <property type="entry name" value="spore_ger_x_C"/>
    <property type="match status" value="1"/>
</dbReference>
<keyword evidence="7" id="KW-0449">Lipoprotein</keyword>
<dbReference type="InterPro" id="IPR057336">
    <property type="entry name" value="GerAC_N"/>
</dbReference>
<evidence type="ECO:0000259" key="9">
    <source>
        <dbReference type="Pfam" id="PF25198"/>
    </source>
</evidence>